<dbReference type="RefSeq" id="WP_281749104.1">
    <property type="nucleotide sequence ID" value="NZ_AP026933.1"/>
</dbReference>
<name>A0ABN6SZE7_9MOLU</name>
<accession>A0ABN6SZE7</accession>
<evidence type="ECO:0000313" key="1">
    <source>
        <dbReference type="EMBL" id="BDT02916.1"/>
    </source>
</evidence>
<proteinExistence type="predicted"/>
<protein>
    <recommendedName>
        <fullName evidence="3">Immunoreactive 84kD antigen PG93</fullName>
    </recommendedName>
</protein>
<sequence length="77" mass="8783">MPFHGKIYKTDGISGQFSIFEQRSDANQISSLVVDNDNIVYAGSWIGNVYKIKNRTYNAILETNPNHEIKRLLLEPV</sequence>
<organism evidence="1 2">
    <name type="scientific">Spiroplasma ixodetis</name>
    <dbReference type="NCBI Taxonomy" id="2141"/>
    <lineage>
        <taxon>Bacteria</taxon>
        <taxon>Bacillati</taxon>
        <taxon>Mycoplasmatota</taxon>
        <taxon>Mollicutes</taxon>
        <taxon>Entomoplasmatales</taxon>
        <taxon>Spiroplasmataceae</taxon>
        <taxon>Spiroplasma</taxon>
    </lineage>
</organism>
<evidence type="ECO:0000313" key="2">
    <source>
        <dbReference type="Proteomes" id="UP001163387"/>
    </source>
</evidence>
<dbReference type="Proteomes" id="UP001163387">
    <property type="component" value="Chromosome"/>
</dbReference>
<gene>
    <name evidence="1" type="ORF">SHM_05620</name>
</gene>
<evidence type="ECO:0008006" key="3">
    <source>
        <dbReference type="Google" id="ProtNLM"/>
    </source>
</evidence>
<reference evidence="1 2" key="1">
    <citation type="journal article" date="2022" name="Front. Microbiol.">
        <title>Male-killing mechanisms vary between Spiroplasma species.</title>
        <authorList>
            <person name="Arai H."/>
            <person name="Inoue M."/>
            <person name="Kageyama D."/>
        </authorList>
    </citation>
    <scope>NUCLEOTIDE SEQUENCE [LARGE SCALE GENOMIC DNA]</scope>
    <source>
        <strain evidence="2">sHm</strain>
    </source>
</reference>
<dbReference type="EMBL" id="AP026933">
    <property type="protein sequence ID" value="BDT02916.1"/>
    <property type="molecule type" value="Genomic_DNA"/>
</dbReference>
<keyword evidence="2" id="KW-1185">Reference proteome</keyword>